<protein>
    <submittedName>
        <fullName evidence="2">Uncharacterized protein</fullName>
    </submittedName>
</protein>
<keyword evidence="3" id="KW-1185">Reference proteome</keyword>
<name>A0ABR2ADA1_9ROSI</name>
<evidence type="ECO:0000256" key="1">
    <source>
        <dbReference type="SAM" id="MobiDB-lite"/>
    </source>
</evidence>
<comment type="caution">
    <text evidence="2">The sequence shown here is derived from an EMBL/GenBank/DDBJ whole genome shotgun (WGS) entry which is preliminary data.</text>
</comment>
<gene>
    <name evidence="2" type="ORF">V6N11_063142</name>
</gene>
<feature type="compositionally biased region" description="Polar residues" evidence="1">
    <location>
        <begin position="98"/>
        <end position="116"/>
    </location>
</feature>
<dbReference type="EMBL" id="JBBPBN010000264">
    <property type="protein sequence ID" value="KAK8491109.1"/>
    <property type="molecule type" value="Genomic_DNA"/>
</dbReference>
<accession>A0ABR2ADA1</accession>
<organism evidence="2 3">
    <name type="scientific">Hibiscus sabdariffa</name>
    <name type="common">roselle</name>
    <dbReference type="NCBI Taxonomy" id="183260"/>
    <lineage>
        <taxon>Eukaryota</taxon>
        <taxon>Viridiplantae</taxon>
        <taxon>Streptophyta</taxon>
        <taxon>Embryophyta</taxon>
        <taxon>Tracheophyta</taxon>
        <taxon>Spermatophyta</taxon>
        <taxon>Magnoliopsida</taxon>
        <taxon>eudicotyledons</taxon>
        <taxon>Gunneridae</taxon>
        <taxon>Pentapetalae</taxon>
        <taxon>rosids</taxon>
        <taxon>malvids</taxon>
        <taxon>Malvales</taxon>
        <taxon>Malvaceae</taxon>
        <taxon>Malvoideae</taxon>
        <taxon>Hibiscus</taxon>
    </lineage>
</organism>
<reference evidence="2 3" key="1">
    <citation type="journal article" date="2024" name="G3 (Bethesda)">
        <title>Genome assembly of Hibiscus sabdariffa L. provides insights into metabolisms of medicinal natural products.</title>
        <authorList>
            <person name="Kim T."/>
        </authorList>
    </citation>
    <scope>NUCLEOTIDE SEQUENCE [LARGE SCALE GENOMIC DNA]</scope>
    <source>
        <strain evidence="2">TK-2024</strain>
        <tissue evidence="2">Old leaves</tissue>
    </source>
</reference>
<evidence type="ECO:0000313" key="3">
    <source>
        <dbReference type="Proteomes" id="UP001396334"/>
    </source>
</evidence>
<proteinExistence type="predicted"/>
<sequence length="137" mass="14508">MDGGEDDVSPEEVVDGAGSLNDVFVVDDSGRVHVAKSVLLENKEDVFDSDVCNAAAATTVNVAPAFDAIDDWLATNDESTASVQCEPLVKILAKRSSSDFNSSNVKRARPNNSNSLPKDLRVSKAGMSNFKKLFGGS</sequence>
<evidence type="ECO:0000313" key="2">
    <source>
        <dbReference type="EMBL" id="KAK8491109.1"/>
    </source>
</evidence>
<dbReference type="Proteomes" id="UP001396334">
    <property type="component" value="Unassembled WGS sequence"/>
</dbReference>
<feature type="region of interest" description="Disordered" evidence="1">
    <location>
        <begin position="96"/>
        <end position="124"/>
    </location>
</feature>